<keyword evidence="4" id="KW-0687">Ribonucleoprotein</keyword>
<dbReference type="EMBL" id="PKPP01008323">
    <property type="protein sequence ID" value="PWA50995.1"/>
    <property type="molecule type" value="Genomic_DNA"/>
</dbReference>
<protein>
    <submittedName>
        <fullName evidence="4">Ribosomal protein L18/L5</fullName>
    </submittedName>
</protein>
<evidence type="ECO:0000313" key="5">
    <source>
        <dbReference type="Proteomes" id="UP000245207"/>
    </source>
</evidence>
<dbReference type="InterPro" id="IPR002423">
    <property type="entry name" value="Cpn60/GroEL/TCP-1"/>
</dbReference>
<dbReference type="PANTHER" id="PTHR11353">
    <property type="entry name" value="CHAPERONIN"/>
    <property type="match status" value="1"/>
</dbReference>
<evidence type="ECO:0000256" key="1">
    <source>
        <dbReference type="ARBA" id="ARBA00022741"/>
    </source>
</evidence>
<dbReference type="GO" id="GO:0005840">
    <property type="term" value="C:ribosome"/>
    <property type="evidence" value="ECO:0007669"/>
    <property type="project" value="UniProtKB-KW"/>
</dbReference>
<evidence type="ECO:0000256" key="3">
    <source>
        <dbReference type="ARBA" id="ARBA00023186"/>
    </source>
</evidence>
<comment type="caution">
    <text evidence="4">The sequence shown here is derived from an EMBL/GenBank/DDBJ whole genome shotgun (WGS) entry which is preliminary data.</text>
</comment>
<dbReference type="Gene3D" id="3.30.420.100">
    <property type="match status" value="1"/>
</dbReference>
<dbReference type="GO" id="GO:0005524">
    <property type="term" value="F:ATP binding"/>
    <property type="evidence" value="ECO:0007669"/>
    <property type="project" value="UniProtKB-KW"/>
</dbReference>
<reference evidence="4 5" key="1">
    <citation type="journal article" date="2018" name="Mol. Plant">
        <title>The genome of Artemisia annua provides insight into the evolution of Asteraceae family and artemisinin biosynthesis.</title>
        <authorList>
            <person name="Shen Q."/>
            <person name="Zhang L."/>
            <person name="Liao Z."/>
            <person name="Wang S."/>
            <person name="Yan T."/>
            <person name="Shi P."/>
            <person name="Liu M."/>
            <person name="Fu X."/>
            <person name="Pan Q."/>
            <person name="Wang Y."/>
            <person name="Lv Z."/>
            <person name="Lu X."/>
            <person name="Zhang F."/>
            <person name="Jiang W."/>
            <person name="Ma Y."/>
            <person name="Chen M."/>
            <person name="Hao X."/>
            <person name="Li L."/>
            <person name="Tang Y."/>
            <person name="Lv G."/>
            <person name="Zhou Y."/>
            <person name="Sun X."/>
            <person name="Brodelius P.E."/>
            <person name="Rose J.K.C."/>
            <person name="Tang K."/>
        </authorList>
    </citation>
    <scope>NUCLEOTIDE SEQUENCE [LARGE SCALE GENOMIC DNA]</scope>
    <source>
        <strain evidence="5">cv. Huhao1</strain>
        <tissue evidence="4">Leaf</tissue>
    </source>
</reference>
<dbReference type="STRING" id="35608.A0A2U1LPS1"/>
<dbReference type="InterPro" id="IPR017998">
    <property type="entry name" value="Chaperone_TCP-1"/>
</dbReference>
<evidence type="ECO:0000313" key="4">
    <source>
        <dbReference type="EMBL" id="PWA50995.1"/>
    </source>
</evidence>
<dbReference type="InterPro" id="IPR027413">
    <property type="entry name" value="GROEL-like_equatorial_sf"/>
</dbReference>
<sequence length="101" mass="11443">MYNKNLSLRLEAAIDKSTGVEQYAITPFADALDVVPMALAENSDLSPIETLSALKAKDGKQLDAEVYHKYYGGHIASYMRTLMEYEPEKYQTHFSEYIEAE</sequence>
<dbReference type="Pfam" id="PF00118">
    <property type="entry name" value="Cpn60_TCP1"/>
    <property type="match status" value="1"/>
</dbReference>
<dbReference type="GO" id="GO:0140662">
    <property type="term" value="F:ATP-dependent protein folding chaperone"/>
    <property type="evidence" value="ECO:0007669"/>
    <property type="project" value="InterPro"/>
</dbReference>
<keyword evidence="5" id="KW-1185">Reference proteome</keyword>
<accession>A0A2U1LPS1</accession>
<dbReference type="AlphaFoldDB" id="A0A2U1LPS1"/>
<keyword evidence="2" id="KW-0067">ATP-binding</keyword>
<organism evidence="4 5">
    <name type="scientific">Artemisia annua</name>
    <name type="common">Sweet wormwood</name>
    <dbReference type="NCBI Taxonomy" id="35608"/>
    <lineage>
        <taxon>Eukaryota</taxon>
        <taxon>Viridiplantae</taxon>
        <taxon>Streptophyta</taxon>
        <taxon>Embryophyta</taxon>
        <taxon>Tracheophyta</taxon>
        <taxon>Spermatophyta</taxon>
        <taxon>Magnoliopsida</taxon>
        <taxon>eudicotyledons</taxon>
        <taxon>Gunneridae</taxon>
        <taxon>Pentapetalae</taxon>
        <taxon>asterids</taxon>
        <taxon>campanulids</taxon>
        <taxon>Asterales</taxon>
        <taxon>Asteraceae</taxon>
        <taxon>Asteroideae</taxon>
        <taxon>Anthemideae</taxon>
        <taxon>Artemisiinae</taxon>
        <taxon>Artemisia</taxon>
    </lineage>
</organism>
<dbReference type="SUPFAM" id="SSF48592">
    <property type="entry name" value="GroEL equatorial domain-like"/>
    <property type="match status" value="1"/>
</dbReference>
<name>A0A2U1LPS1_ARTAN</name>
<proteinExistence type="predicted"/>
<keyword evidence="3" id="KW-0143">Chaperone</keyword>
<dbReference type="Proteomes" id="UP000245207">
    <property type="component" value="Unassembled WGS sequence"/>
</dbReference>
<keyword evidence="4" id="KW-0689">Ribosomal protein</keyword>
<gene>
    <name evidence="4" type="ORF">CTI12_AA466830</name>
</gene>
<keyword evidence="1" id="KW-0547">Nucleotide-binding</keyword>
<evidence type="ECO:0000256" key="2">
    <source>
        <dbReference type="ARBA" id="ARBA00022840"/>
    </source>
</evidence>
<dbReference type="OrthoDB" id="1618453at2759"/>